<evidence type="ECO:0000256" key="1">
    <source>
        <dbReference type="SAM" id="MobiDB-lite"/>
    </source>
</evidence>
<dbReference type="InParanoid" id="T1F1U0"/>
<keyword evidence="4" id="KW-1185">Reference proteome</keyword>
<dbReference type="EnsemblMetazoa" id="HelroT169356">
    <property type="protein sequence ID" value="HelroP169356"/>
    <property type="gene ID" value="HelroG169356"/>
</dbReference>
<feature type="region of interest" description="Disordered" evidence="1">
    <location>
        <begin position="82"/>
        <end position="108"/>
    </location>
</feature>
<evidence type="ECO:0000313" key="4">
    <source>
        <dbReference type="Proteomes" id="UP000015101"/>
    </source>
</evidence>
<dbReference type="Proteomes" id="UP000015101">
    <property type="component" value="Unassembled WGS sequence"/>
</dbReference>
<dbReference type="RefSeq" id="XP_009013429.1">
    <property type="nucleotide sequence ID" value="XM_009015181.1"/>
</dbReference>
<dbReference type="KEGG" id="hro:HELRODRAFT_169356"/>
<name>T1F1U0_HELRO</name>
<dbReference type="EMBL" id="AMQM01003271">
    <property type="status" value="NOT_ANNOTATED_CDS"/>
    <property type="molecule type" value="Genomic_DNA"/>
</dbReference>
<dbReference type="HOGENOM" id="CLU_2199759_0_0_1"/>
<dbReference type="GeneID" id="20202790"/>
<dbReference type="AlphaFoldDB" id="T1F1U0"/>
<reference evidence="4" key="1">
    <citation type="submission" date="2012-12" db="EMBL/GenBank/DDBJ databases">
        <authorList>
            <person name="Hellsten U."/>
            <person name="Grimwood J."/>
            <person name="Chapman J.A."/>
            <person name="Shapiro H."/>
            <person name="Aerts A."/>
            <person name="Otillar R.P."/>
            <person name="Terry A.Y."/>
            <person name="Boore J.L."/>
            <person name="Simakov O."/>
            <person name="Marletaz F."/>
            <person name="Cho S.-J."/>
            <person name="Edsinger-Gonzales E."/>
            <person name="Havlak P."/>
            <person name="Kuo D.-H."/>
            <person name="Larsson T."/>
            <person name="Lv J."/>
            <person name="Arendt D."/>
            <person name="Savage R."/>
            <person name="Osoegawa K."/>
            <person name="de Jong P."/>
            <person name="Lindberg D.R."/>
            <person name="Seaver E.C."/>
            <person name="Weisblat D.A."/>
            <person name="Putnam N.H."/>
            <person name="Grigoriev I.V."/>
            <person name="Rokhsar D.S."/>
        </authorList>
    </citation>
    <scope>NUCLEOTIDE SEQUENCE</scope>
</reference>
<proteinExistence type="predicted"/>
<dbReference type="CTD" id="20202790"/>
<gene>
    <name evidence="3" type="primary">20202790</name>
    <name evidence="2" type="ORF">HELRODRAFT_169356</name>
</gene>
<sequence length="108" mass="10872">MDGSALYSCCSQAGSLQQLLSNKLTGHSIACYRDDPIVVQTKLQQLVNLSLECLANKDMLSLVDASSSGGTASVWVEVTSSSSSVAGGGGAGNSLNSANGTTASAINE</sequence>
<evidence type="ECO:0000313" key="3">
    <source>
        <dbReference type="EnsemblMetazoa" id="HelroP169356"/>
    </source>
</evidence>
<protein>
    <submittedName>
        <fullName evidence="2 3">Uncharacterized protein</fullName>
    </submittedName>
</protein>
<evidence type="ECO:0000313" key="2">
    <source>
        <dbReference type="EMBL" id="ESO08499.1"/>
    </source>
</evidence>
<reference evidence="3" key="3">
    <citation type="submission" date="2015-06" db="UniProtKB">
        <authorList>
            <consortium name="EnsemblMetazoa"/>
        </authorList>
    </citation>
    <scope>IDENTIFICATION</scope>
</reference>
<dbReference type="EMBL" id="KB096080">
    <property type="protein sequence ID" value="ESO08499.1"/>
    <property type="molecule type" value="Genomic_DNA"/>
</dbReference>
<accession>T1F1U0</accession>
<organism evidence="3 4">
    <name type="scientific">Helobdella robusta</name>
    <name type="common">Californian leech</name>
    <dbReference type="NCBI Taxonomy" id="6412"/>
    <lineage>
        <taxon>Eukaryota</taxon>
        <taxon>Metazoa</taxon>
        <taxon>Spiralia</taxon>
        <taxon>Lophotrochozoa</taxon>
        <taxon>Annelida</taxon>
        <taxon>Clitellata</taxon>
        <taxon>Hirudinea</taxon>
        <taxon>Rhynchobdellida</taxon>
        <taxon>Glossiphoniidae</taxon>
        <taxon>Helobdella</taxon>
    </lineage>
</organism>
<reference evidence="2 4" key="2">
    <citation type="journal article" date="2013" name="Nature">
        <title>Insights into bilaterian evolution from three spiralian genomes.</title>
        <authorList>
            <person name="Simakov O."/>
            <person name="Marletaz F."/>
            <person name="Cho S.J."/>
            <person name="Edsinger-Gonzales E."/>
            <person name="Havlak P."/>
            <person name="Hellsten U."/>
            <person name="Kuo D.H."/>
            <person name="Larsson T."/>
            <person name="Lv J."/>
            <person name="Arendt D."/>
            <person name="Savage R."/>
            <person name="Osoegawa K."/>
            <person name="de Jong P."/>
            <person name="Grimwood J."/>
            <person name="Chapman J.A."/>
            <person name="Shapiro H."/>
            <person name="Aerts A."/>
            <person name="Otillar R.P."/>
            <person name="Terry A.Y."/>
            <person name="Boore J.L."/>
            <person name="Grigoriev I.V."/>
            <person name="Lindberg D.R."/>
            <person name="Seaver E.C."/>
            <person name="Weisblat D.A."/>
            <person name="Putnam N.H."/>
            <person name="Rokhsar D.S."/>
        </authorList>
    </citation>
    <scope>NUCLEOTIDE SEQUENCE</scope>
</reference>